<keyword evidence="10" id="KW-1185">Reference proteome</keyword>
<protein>
    <submittedName>
        <fullName evidence="9">ABC transporter ATP-binding protein</fullName>
    </submittedName>
</protein>
<evidence type="ECO:0000256" key="2">
    <source>
        <dbReference type="ARBA" id="ARBA00005417"/>
    </source>
</evidence>
<dbReference type="InterPro" id="IPR003439">
    <property type="entry name" value="ABC_transporter-like_ATP-bd"/>
</dbReference>
<dbReference type="GO" id="GO:0015833">
    <property type="term" value="P:peptide transport"/>
    <property type="evidence" value="ECO:0007669"/>
    <property type="project" value="InterPro"/>
</dbReference>
<evidence type="ECO:0000313" key="10">
    <source>
        <dbReference type="Proteomes" id="UP000292274"/>
    </source>
</evidence>
<keyword evidence="3" id="KW-0813">Transport</keyword>
<dbReference type="Pfam" id="PF08352">
    <property type="entry name" value="oligo_HPY"/>
    <property type="match status" value="1"/>
</dbReference>
<evidence type="ECO:0000256" key="6">
    <source>
        <dbReference type="ARBA" id="ARBA00022840"/>
    </source>
</evidence>
<dbReference type="CDD" id="cd03257">
    <property type="entry name" value="ABC_NikE_OppD_transporters"/>
    <property type="match status" value="1"/>
</dbReference>
<comment type="subcellular location">
    <subcellularLocation>
        <location evidence="1">Cell membrane</location>
        <topology evidence="1">Peripheral membrane protein</topology>
    </subcellularLocation>
</comment>
<comment type="similarity">
    <text evidence="2">Belongs to the ABC transporter superfamily.</text>
</comment>
<dbReference type="SUPFAM" id="SSF52540">
    <property type="entry name" value="P-loop containing nucleoside triphosphate hydrolases"/>
    <property type="match status" value="1"/>
</dbReference>
<dbReference type="RefSeq" id="WP_131305878.1">
    <property type="nucleotide sequence ID" value="NZ_SJJR01000014.1"/>
</dbReference>
<accession>A0A4R0GGX2</accession>
<evidence type="ECO:0000313" key="9">
    <source>
        <dbReference type="EMBL" id="TCB95483.1"/>
    </source>
</evidence>
<dbReference type="PANTHER" id="PTHR43297:SF2">
    <property type="entry name" value="DIPEPTIDE TRANSPORT ATP-BINDING PROTEIN DPPD"/>
    <property type="match status" value="1"/>
</dbReference>
<keyword evidence="5" id="KW-0547">Nucleotide-binding</keyword>
<dbReference type="PANTHER" id="PTHR43297">
    <property type="entry name" value="OLIGOPEPTIDE TRANSPORT ATP-BINDING PROTEIN APPD"/>
    <property type="match status" value="1"/>
</dbReference>
<dbReference type="GO" id="GO:0016887">
    <property type="term" value="F:ATP hydrolysis activity"/>
    <property type="evidence" value="ECO:0007669"/>
    <property type="project" value="InterPro"/>
</dbReference>
<dbReference type="OrthoDB" id="9809030at2"/>
<organism evidence="9 10">
    <name type="scientific">Micromonospora zingiberis</name>
    <dbReference type="NCBI Taxonomy" id="2053011"/>
    <lineage>
        <taxon>Bacteria</taxon>
        <taxon>Bacillati</taxon>
        <taxon>Actinomycetota</taxon>
        <taxon>Actinomycetes</taxon>
        <taxon>Micromonosporales</taxon>
        <taxon>Micromonosporaceae</taxon>
        <taxon>Micromonospora</taxon>
    </lineage>
</organism>
<gene>
    <name evidence="9" type="ORF">E0H26_20070</name>
</gene>
<dbReference type="EMBL" id="SJJR01000014">
    <property type="protein sequence ID" value="TCB95483.1"/>
    <property type="molecule type" value="Genomic_DNA"/>
</dbReference>
<keyword evidence="6 9" id="KW-0067">ATP-binding</keyword>
<dbReference type="Pfam" id="PF00005">
    <property type="entry name" value="ABC_tran"/>
    <property type="match status" value="1"/>
</dbReference>
<comment type="caution">
    <text evidence="9">The sequence shown here is derived from an EMBL/GenBank/DDBJ whole genome shotgun (WGS) entry which is preliminary data.</text>
</comment>
<dbReference type="Gene3D" id="3.40.50.300">
    <property type="entry name" value="P-loop containing nucleotide triphosphate hydrolases"/>
    <property type="match status" value="1"/>
</dbReference>
<dbReference type="InterPro" id="IPR017871">
    <property type="entry name" value="ABC_transporter-like_CS"/>
</dbReference>
<evidence type="ECO:0000256" key="3">
    <source>
        <dbReference type="ARBA" id="ARBA00022448"/>
    </source>
</evidence>
<dbReference type="InterPro" id="IPR013563">
    <property type="entry name" value="Oligopep_ABC_C"/>
</dbReference>
<dbReference type="InterPro" id="IPR050388">
    <property type="entry name" value="ABC_Ni/Peptide_Import"/>
</dbReference>
<dbReference type="PROSITE" id="PS00211">
    <property type="entry name" value="ABC_TRANSPORTER_1"/>
    <property type="match status" value="1"/>
</dbReference>
<dbReference type="SMART" id="SM00382">
    <property type="entry name" value="AAA"/>
    <property type="match status" value="1"/>
</dbReference>
<dbReference type="PROSITE" id="PS50893">
    <property type="entry name" value="ABC_TRANSPORTER_2"/>
    <property type="match status" value="1"/>
</dbReference>
<dbReference type="AlphaFoldDB" id="A0A4R0GGX2"/>
<dbReference type="GO" id="GO:0005886">
    <property type="term" value="C:plasma membrane"/>
    <property type="evidence" value="ECO:0007669"/>
    <property type="project" value="UniProtKB-SubCell"/>
</dbReference>
<evidence type="ECO:0000256" key="1">
    <source>
        <dbReference type="ARBA" id="ARBA00004202"/>
    </source>
</evidence>
<evidence type="ECO:0000256" key="5">
    <source>
        <dbReference type="ARBA" id="ARBA00022741"/>
    </source>
</evidence>
<dbReference type="NCBIfam" id="TIGR01727">
    <property type="entry name" value="oligo_HPY"/>
    <property type="match status" value="1"/>
</dbReference>
<proteinExistence type="inferred from homology"/>
<dbReference type="Proteomes" id="UP000292274">
    <property type="component" value="Unassembled WGS sequence"/>
</dbReference>
<dbReference type="FunFam" id="3.40.50.300:FF:000016">
    <property type="entry name" value="Oligopeptide ABC transporter ATP-binding component"/>
    <property type="match status" value="1"/>
</dbReference>
<dbReference type="InterPro" id="IPR027417">
    <property type="entry name" value="P-loop_NTPase"/>
</dbReference>
<evidence type="ECO:0000259" key="8">
    <source>
        <dbReference type="PROSITE" id="PS50893"/>
    </source>
</evidence>
<dbReference type="InterPro" id="IPR003593">
    <property type="entry name" value="AAA+_ATPase"/>
</dbReference>
<name>A0A4R0GGX2_9ACTN</name>
<reference evidence="9 10" key="1">
    <citation type="submission" date="2019-02" db="EMBL/GenBank/DDBJ databases">
        <title>Jishengella sp. nov., isolated from a root of Zingiber montanum.</title>
        <authorList>
            <person name="Kuncharoen N."/>
            <person name="Kudo T."/>
            <person name="Masahiro Y."/>
            <person name="Ohkuma M."/>
            <person name="Tanasupawat S."/>
        </authorList>
    </citation>
    <scope>NUCLEOTIDE SEQUENCE [LARGE SCALE GENOMIC DNA]</scope>
    <source>
        <strain evidence="9 10">PLAI 1-1</strain>
    </source>
</reference>
<evidence type="ECO:0000256" key="7">
    <source>
        <dbReference type="ARBA" id="ARBA00023136"/>
    </source>
</evidence>
<dbReference type="GO" id="GO:0005524">
    <property type="term" value="F:ATP binding"/>
    <property type="evidence" value="ECO:0007669"/>
    <property type="project" value="UniProtKB-KW"/>
</dbReference>
<sequence>MLQITNLTTHYFFGGQVTPAARGVTLNLPKGSAMAIVGESGSGKSTVAMSVMRMIRPPIGDIAEGEIRIGGTDVTRATPRQMRELLRTQIGFVPQDPTTALDPLYTIRSQIVEAMPHVERARRDEVIVELLTSLGIVDAAARLKQHPHQFSGGMRQRVAIAIALAKEPQLLIADEPTTALDVTTQIGILRLLDRLRRERHLTTMFITHNIRVARLVCQDVAVMYGGVVVESGPLTVVADNPSHPYTRALLDASSLDVGPRQRLRAISGSPPSLTAMPPGCPFAPRCPSATDLCHQRMPATTRRPDGASYACWNPVTS</sequence>
<keyword evidence="4" id="KW-1003">Cell membrane</keyword>
<keyword evidence="7" id="KW-0472">Membrane</keyword>
<feature type="domain" description="ABC transporter" evidence="8">
    <location>
        <begin position="2"/>
        <end position="250"/>
    </location>
</feature>
<evidence type="ECO:0000256" key="4">
    <source>
        <dbReference type="ARBA" id="ARBA00022475"/>
    </source>
</evidence>